<comment type="caution">
    <text evidence="1">The sequence shown here is derived from an EMBL/GenBank/DDBJ whole genome shotgun (WGS) entry which is preliminary data.</text>
</comment>
<evidence type="ECO:0000313" key="1">
    <source>
        <dbReference type="EMBL" id="MFC4619109.1"/>
    </source>
</evidence>
<keyword evidence="2" id="KW-1185">Reference proteome</keyword>
<accession>A0ABV9GLD7</accession>
<sequence>MKANEKDSQTLSDAIDQVNEGMEAIVELYNNLEDDRPLIRFNADVMAALEKAKEKYGDDFVDEKINSMVKEMLGWLSLDDINETSEKGLGNDS</sequence>
<name>A0ABV9GLD7_9BACL</name>
<gene>
    <name evidence="1" type="ORF">ACFO4N_10325</name>
</gene>
<organism evidence="1 2">
    <name type="scientific">Camelliibacillus cellulosilyticus</name>
    <dbReference type="NCBI Taxonomy" id="2174486"/>
    <lineage>
        <taxon>Bacteria</taxon>
        <taxon>Bacillati</taxon>
        <taxon>Bacillota</taxon>
        <taxon>Bacilli</taxon>
        <taxon>Bacillales</taxon>
        <taxon>Sporolactobacillaceae</taxon>
        <taxon>Camelliibacillus</taxon>
    </lineage>
</organism>
<dbReference type="RefSeq" id="WP_376846208.1">
    <property type="nucleotide sequence ID" value="NZ_JBHSFW010000005.1"/>
</dbReference>
<reference evidence="2" key="1">
    <citation type="journal article" date="2019" name="Int. J. Syst. Evol. Microbiol.">
        <title>The Global Catalogue of Microorganisms (GCM) 10K type strain sequencing project: providing services to taxonomists for standard genome sequencing and annotation.</title>
        <authorList>
            <consortium name="The Broad Institute Genomics Platform"/>
            <consortium name="The Broad Institute Genome Sequencing Center for Infectious Disease"/>
            <person name="Wu L."/>
            <person name="Ma J."/>
        </authorList>
    </citation>
    <scope>NUCLEOTIDE SEQUENCE [LARGE SCALE GENOMIC DNA]</scope>
    <source>
        <strain evidence="2">CGMCC 1.16306</strain>
    </source>
</reference>
<dbReference type="Gene3D" id="1.10.220.90">
    <property type="entry name" value="Mistic"/>
    <property type="match status" value="1"/>
</dbReference>
<evidence type="ECO:0000313" key="2">
    <source>
        <dbReference type="Proteomes" id="UP001596022"/>
    </source>
</evidence>
<dbReference type="EMBL" id="JBHSFW010000005">
    <property type="protein sequence ID" value="MFC4619109.1"/>
    <property type="molecule type" value="Genomic_DNA"/>
</dbReference>
<dbReference type="Proteomes" id="UP001596022">
    <property type="component" value="Unassembled WGS sequence"/>
</dbReference>
<proteinExistence type="predicted"/>
<protein>
    <submittedName>
        <fullName evidence="1">Atypical membrane-integrating protein (Mistic protein)</fullName>
    </submittedName>
</protein>
<dbReference type="InterPro" id="IPR021078">
    <property type="entry name" value="Membrane-integrating_Mistic"/>
</dbReference>
<dbReference type="Pfam" id="PF11458">
    <property type="entry name" value="Mistic"/>
    <property type="match status" value="1"/>
</dbReference>
<dbReference type="InterPro" id="IPR038193">
    <property type="entry name" value="Mistic_sf"/>
</dbReference>